<dbReference type="Proteomes" id="UP000887579">
    <property type="component" value="Unplaced"/>
</dbReference>
<organism evidence="1 2">
    <name type="scientific">Panagrolaimus sp. ES5</name>
    <dbReference type="NCBI Taxonomy" id="591445"/>
    <lineage>
        <taxon>Eukaryota</taxon>
        <taxon>Metazoa</taxon>
        <taxon>Ecdysozoa</taxon>
        <taxon>Nematoda</taxon>
        <taxon>Chromadorea</taxon>
        <taxon>Rhabditida</taxon>
        <taxon>Tylenchina</taxon>
        <taxon>Panagrolaimomorpha</taxon>
        <taxon>Panagrolaimoidea</taxon>
        <taxon>Panagrolaimidae</taxon>
        <taxon>Panagrolaimus</taxon>
    </lineage>
</organism>
<protein>
    <submittedName>
        <fullName evidence="2">Phosphatidylinositol 4-kinase type 2</fullName>
    </submittedName>
</protein>
<reference evidence="2" key="1">
    <citation type="submission" date="2022-11" db="UniProtKB">
        <authorList>
            <consortium name="WormBaseParasite"/>
        </authorList>
    </citation>
    <scope>IDENTIFICATION</scope>
</reference>
<evidence type="ECO:0000313" key="2">
    <source>
        <dbReference type="WBParaSite" id="ES5_v2.g9885.t1"/>
    </source>
</evidence>
<evidence type="ECO:0000313" key="1">
    <source>
        <dbReference type="Proteomes" id="UP000887579"/>
    </source>
</evidence>
<accession>A0AC34GZD2</accession>
<proteinExistence type="predicted"/>
<dbReference type="WBParaSite" id="ES5_v2.g9885.t1">
    <property type="protein sequence ID" value="ES5_v2.g9885.t1"/>
    <property type="gene ID" value="ES5_v2.g9885"/>
</dbReference>
<name>A0AC34GZD2_9BILA</name>
<sequence>MVHLLGTYPSTRLEHPNSSSQCLQQQKQQLESDGAAAAAGQTIILNTNNNVNENSSKHLNSLSSKSFDTSTEISEGSIQAKISELVATSTRCKVTNEKDDDFNALLGEVMEAIGAGIYPQLCAEGSSGSYFVYNKHGKTIGIFKPKDEEPFADLNPKWPKYFQKMLCFCCFGRSCLIPNVGYLSETAASLVDERLRLFIVPKTRIVKLASPTFNYGRSWLHENPKIKGKEGSLQTFVEGYQSAEAFLNEWTNLGTEMNISAETEERFILLFQKLCVLDYVIRNTDRHNDNWLVRYAQDEPIQIAAIDNGLAFPVKHPEAASRFRTFPFAWASLSLAHKPLNQNLRQQLLTLLTPIFVHELCEELKKFFRYDREHNRYLTYSQIRVLRGQLWNLRDALEADEPPSEWVKREPIVVTRKYHKNPSSNDFEQWFRKMPCNYNHRGCC</sequence>